<keyword evidence="13" id="KW-1185">Reference proteome</keyword>
<evidence type="ECO:0000256" key="5">
    <source>
        <dbReference type="ARBA" id="ARBA00022801"/>
    </source>
</evidence>
<evidence type="ECO:0000256" key="10">
    <source>
        <dbReference type="SAM" id="Phobius"/>
    </source>
</evidence>
<evidence type="ECO:0000256" key="2">
    <source>
        <dbReference type="ARBA" id="ARBA00009699"/>
    </source>
</evidence>
<dbReference type="SUPFAM" id="SSF48208">
    <property type="entry name" value="Six-hairpin glycosidases"/>
    <property type="match status" value="1"/>
</dbReference>
<evidence type="ECO:0000256" key="9">
    <source>
        <dbReference type="SAM" id="MobiDB-lite"/>
    </source>
</evidence>
<evidence type="ECO:0000256" key="3">
    <source>
        <dbReference type="ARBA" id="ARBA00012350"/>
    </source>
</evidence>
<evidence type="ECO:0000256" key="6">
    <source>
        <dbReference type="ARBA" id="ARBA00023180"/>
    </source>
</evidence>
<keyword evidence="10" id="KW-1133">Transmembrane helix</keyword>
<keyword evidence="4 11" id="KW-0732">Signal</keyword>
<accession>A0ABR2V468</accession>
<name>A0ABR2V468_9PEZI</name>
<dbReference type="Pfam" id="PF03663">
    <property type="entry name" value="Glyco_hydro_76"/>
    <property type="match status" value="1"/>
</dbReference>
<keyword evidence="6" id="KW-0325">Glycoprotein</keyword>
<protein>
    <recommendedName>
        <fullName evidence="3 8">Mannan endo-1,6-alpha-mannosidase</fullName>
        <ecNumber evidence="3 8">3.2.1.101</ecNumber>
    </recommendedName>
</protein>
<sequence>MYSPSWILYVASSLSLVSAVDIDWTSDSSVKEGASTLAYGLLQFYTGNNTGDVPGNLPDPYYWWEAGAFFGTLVDYWAFTGDTTYVDVTFQALQHQIGDDGDFMPQNQTLTEGNDDQGFWALSSMTAAEMGFQNPDDTGVSWLAATQAVFNEYVWRWDNTTCNGGLRWQIYTFNAGYDYKNSISNGCFFNIAARLARYTGNTTYADWAEKVYDWMEDIGYIVDYNVYDGASDSEQCVEVDKSQWTYNAGVFLEGAAAMWNYTNGTSDVWEQRTLGLLNRTADYFFNESVMYEPPCEPQSNCAVDSYSFKAYLVRWLAKTSQLMSSTYDTIYPLLQASAKGAALQCDGTASGTEGRTLSGYACGQHWVWGSDNDGSSGVGQQMAGLSAVFYTLVGQAPTPYTAVTGGTSTGDSSGGASKTDTDVDSLPDITTADRVGAGILTAVVLGGLLGAVCFMILD</sequence>
<comment type="caution">
    <text evidence="12">The sequence shown here is derived from an EMBL/GenBank/DDBJ whole genome shotgun (WGS) entry which is preliminary data.</text>
</comment>
<feature type="region of interest" description="Disordered" evidence="9">
    <location>
        <begin position="403"/>
        <end position="422"/>
    </location>
</feature>
<feature type="transmembrane region" description="Helical" evidence="10">
    <location>
        <begin position="435"/>
        <end position="457"/>
    </location>
</feature>
<keyword evidence="5 8" id="KW-0378">Hydrolase</keyword>
<feature type="chain" id="PRO_5045870415" description="Mannan endo-1,6-alpha-mannosidase" evidence="11">
    <location>
        <begin position="20"/>
        <end position="458"/>
    </location>
</feature>
<comment type="catalytic activity">
    <reaction evidence="1 8">
        <text>Random hydrolysis of (1-&gt;6)-alpha-D-mannosidic linkages in unbranched (1-&gt;6)-mannans.</text>
        <dbReference type="EC" id="3.2.1.101"/>
    </reaction>
</comment>
<dbReference type="EMBL" id="JARVKF010000179">
    <property type="protein sequence ID" value="KAK9421408.1"/>
    <property type="molecule type" value="Genomic_DNA"/>
</dbReference>
<evidence type="ECO:0000256" key="7">
    <source>
        <dbReference type="ARBA" id="ARBA00023295"/>
    </source>
</evidence>
<gene>
    <name evidence="12" type="ORF">SUNI508_05643</name>
</gene>
<dbReference type="Gene3D" id="1.50.10.20">
    <property type="match status" value="1"/>
</dbReference>
<proteinExistence type="inferred from homology"/>
<evidence type="ECO:0000256" key="11">
    <source>
        <dbReference type="SAM" id="SignalP"/>
    </source>
</evidence>
<dbReference type="GO" id="GO:0016787">
    <property type="term" value="F:hydrolase activity"/>
    <property type="evidence" value="ECO:0007669"/>
    <property type="project" value="UniProtKB-KW"/>
</dbReference>
<dbReference type="InterPro" id="IPR008928">
    <property type="entry name" value="6-hairpin_glycosidase_sf"/>
</dbReference>
<dbReference type="PANTHER" id="PTHR12145">
    <property type="entry name" value="MANNAN ENDO-1,6-ALPHA-MANNOSIDASE DCW1"/>
    <property type="match status" value="1"/>
</dbReference>
<keyword evidence="10" id="KW-0812">Transmembrane</keyword>
<evidence type="ECO:0000256" key="8">
    <source>
        <dbReference type="PIRNR" id="PIRNR016302"/>
    </source>
</evidence>
<evidence type="ECO:0000313" key="12">
    <source>
        <dbReference type="EMBL" id="KAK9421408.1"/>
    </source>
</evidence>
<feature type="signal peptide" evidence="11">
    <location>
        <begin position="1"/>
        <end position="19"/>
    </location>
</feature>
<evidence type="ECO:0000313" key="13">
    <source>
        <dbReference type="Proteomes" id="UP001408356"/>
    </source>
</evidence>
<reference evidence="12 13" key="1">
    <citation type="journal article" date="2024" name="J. Plant Pathol.">
        <title>Sequence and assembly of the genome of Seiridium unicorne, isolate CBS 538.82, causal agent of cypress canker disease.</title>
        <authorList>
            <person name="Scali E."/>
            <person name="Rocca G.D."/>
            <person name="Danti R."/>
            <person name="Garbelotto M."/>
            <person name="Barberini S."/>
            <person name="Baroncelli R."/>
            <person name="Emiliani G."/>
        </authorList>
    </citation>
    <scope>NUCLEOTIDE SEQUENCE [LARGE SCALE GENOMIC DNA]</scope>
    <source>
        <strain evidence="12 13">BM-138-508</strain>
    </source>
</reference>
<feature type="compositionally biased region" description="Low complexity" evidence="9">
    <location>
        <begin position="404"/>
        <end position="418"/>
    </location>
</feature>
<organism evidence="12 13">
    <name type="scientific">Seiridium unicorne</name>
    <dbReference type="NCBI Taxonomy" id="138068"/>
    <lineage>
        <taxon>Eukaryota</taxon>
        <taxon>Fungi</taxon>
        <taxon>Dikarya</taxon>
        <taxon>Ascomycota</taxon>
        <taxon>Pezizomycotina</taxon>
        <taxon>Sordariomycetes</taxon>
        <taxon>Xylariomycetidae</taxon>
        <taxon>Amphisphaeriales</taxon>
        <taxon>Sporocadaceae</taxon>
        <taxon>Seiridium</taxon>
    </lineage>
</organism>
<dbReference type="InterPro" id="IPR014480">
    <property type="entry name" value="Mannan-1_6-alpha_mannosidase"/>
</dbReference>
<evidence type="ECO:0000256" key="4">
    <source>
        <dbReference type="ARBA" id="ARBA00022729"/>
    </source>
</evidence>
<dbReference type="PIRSF" id="PIRSF016302">
    <property type="entry name" value="Man_a_manosd"/>
    <property type="match status" value="1"/>
</dbReference>
<keyword evidence="7 8" id="KW-0326">Glycosidase</keyword>
<dbReference type="PANTHER" id="PTHR12145:SF41">
    <property type="entry name" value="MANNAN ENDO-1,6-ALPHA-MANNOSIDASE"/>
    <property type="match status" value="1"/>
</dbReference>
<evidence type="ECO:0000256" key="1">
    <source>
        <dbReference type="ARBA" id="ARBA00001452"/>
    </source>
</evidence>
<dbReference type="EC" id="3.2.1.101" evidence="3 8"/>
<keyword evidence="10" id="KW-0472">Membrane</keyword>
<dbReference type="Proteomes" id="UP001408356">
    <property type="component" value="Unassembled WGS sequence"/>
</dbReference>
<comment type="similarity">
    <text evidence="2 8">Belongs to the glycosyl hydrolase 76 family.</text>
</comment>
<dbReference type="InterPro" id="IPR005198">
    <property type="entry name" value="Glyco_hydro_76"/>
</dbReference>